<evidence type="ECO:0008006" key="3">
    <source>
        <dbReference type="Google" id="ProtNLM"/>
    </source>
</evidence>
<proteinExistence type="predicted"/>
<keyword evidence="2" id="KW-1185">Reference proteome</keyword>
<comment type="caution">
    <text evidence="1">The sequence shown here is derived from an EMBL/GenBank/DDBJ whole genome shotgun (WGS) entry which is preliminary data.</text>
</comment>
<name>A0A7V9ABJ9_9BACT</name>
<evidence type="ECO:0000313" key="1">
    <source>
        <dbReference type="EMBL" id="MBA2226088.1"/>
    </source>
</evidence>
<dbReference type="AlphaFoldDB" id="A0A7V9ABJ9"/>
<dbReference type="EMBL" id="JACEFB010000004">
    <property type="protein sequence ID" value="MBA2226088.1"/>
    <property type="molecule type" value="Genomic_DNA"/>
</dbReference>
<dbReference type="RefSeq" id="WP_194537518.1">
    <property type="nucleotide sequence ID" value="NZ_JACEFB010000004.1"/>
</dbReference>
<dbReference type="Proteomes" id="UP000542342">
    <property type="component" value="Unassembled WGS sequence"/>
</dbReference>
<sequence>MGSHSKQPAAGRGGGGAASLSLAVLVLSTALLSAAGIPRLSAPSPSSFSAMTAQKWFEKAVSRLEASFTPAQARRGQTVTFTLTLQLQEGYYTYPTRQSDPQAAALVNDLRFPDPQEVIFVGTVEDPKNVRVKAEPQAGIQSLRYCTGTVTYTRAAVVHPQARPGPVTVRLPRVRLNICDASTCFPAKEVAVEAALTILDGPPLPVEERYAEEVRRVLEKSPARK</sequence>
<organism evidence="1 2">
    <name type="scientific">Thermogemmata fonticola</name>
    <dbReference type="NCBI Taxonomy" id="2755323"/>
    <lineage>
        <taxon>Bacteria</taxon>
        <taxon>Pseudomonadati</taxon>
        <taxon>Planctomycetota</taxon>
        <taxon>Planctomycetia</taxon>
        <taxon>Gemmatales</taxon>
        <taxon>Gemmataceae</taxon>
        <taxon>Thermogemmata</taxon>
    </lineage>
</organism>
<accession>A0A7V9ABJ9</accession>
<evidence type="ECO:0000313" key="2">
    <source>
        <dbReference type="Proteomes" id="UP000542342"/>
    </source>
</evidence>
<protein>
    <recommendedName>
        <fullName evidence="3">Thiol:disulfide interchange protein DsbD N-terminal domain-containing protein</fullName>
    </recommendedName>
</protein>
<reference evidence="1 2" key="1">
    <citation type="submission" date="2020-07" db="EMBL/GenBank/DDBJ databases">
        <title>Thermogemmata thermophila gen. nov., sp. nov., a novel moderate thermophilic planctomycete from a Kamchatka hot spring.</title>
        <authorList>
            <person name="Elcheninov A.G."/>
            <person name="Podosokorskaya O.A."/>
            <person name="Kovaleva O.L."/>
            <person name="Novikov A."/>
            <person name="Bonch-Osmolovskaya E.A."/>
            <person name="Toshchakov S.V."/>
            <person name="Kublanov I.V."/>
        </authorList>
    </citation>
    <scope>NUCLEOTIDE SEQUENCE [LARGE SCALE GENOMIC DNA]</scope>
    <source>
        <strain evidence="1 2">2918</strain>
    </source>
</reference>
<gene>
    <name evidence="1" type="ORF">H0921_07920</name>
</gene>